<dbReference type="GO" id="GO:0008270">
    <property type="term" value="F:zinc ion binding"/>
    <property type="evidence" value="ECO:0007669"/>
    <property type="project" value="InterPro"/>
</dbReference>
<dbReference type="RefSeq" id="WP_075060742.1">
    <property type="nucleotide sequence ID" value="NZ_CP012328.1"/>
</dbReference>
<organism evidence="2 3">
    <name type="scientific">Spiroplasma turonicum</name>
    <dbReference type="NCBI Taxonomy" id="216946"/>
    <lineage>
        <taxon>Bacteria</taxon>
        <taxon>Bacillati</taxon>
        <taxon>Mycoplasmatota</taxon>
        <taxon>Mollicutes</taxon>
        <taxon>Entomoplasmatales</taxon>
        <taxon>Spiroplasmataceae</taxon>
        <taxon>Spiroplasma</taxon>
    </lineage>
</organism>
<gene>
    <name evidence="2" type="ORF">STURON_00585</name>
</gene>
<dbReference type="PATRIC" id="fig|216946.3.peg.589"/>
<dbReference type="Proteomes" id="UP000067243">
    <property type="component" value="Chromosome"/>
</dbReference>
<dbReference type="InterPro" id="IPR002711">
    <property type="entry name" value="HNH"/>
</dbReference>
<dbReference type="GO" id="GO:0004519">
    <property type="term" value="F:endonuclease activity"/>
    <property type="evidence" value="ECO:0007669"/>
    <property type="project" value="InterPro"/>
</dbReference>
<feature type="domain" description="HNH nuclease" evidence="1">
    <location>
        <begin position="33"/>
        <end position="80"/>
    </location>
</feature>
<dbReference type="SMART" id="SM00507">
    <property type="entry name" value="HNHc"/>
    <property type="match status" value="1"/>
</dbReference>
<dbReference type="CDD" id="cd00085">
    <property type="entry name" value="HNHc"/>
    <property type="match status" value="1"/>
</dbReference>
<proteinExistence type="predicted"/>
<evidence type="ECO:0000259" key="1">
    <source>
        <dbReference type="SMART" id="SM00507"/>
    </source>
</evidence>
<keyword evidence="3" id="KW-1185">Reference proteome</keyword>
<accession>A0A0K1P699</accession>
<dbReference type="Gene3D" id="1.10.30.50">
    <property type="match status" value="1"/>
</dbReference>
<dbReference type="KEGG" id="stur:STURON_00585"/>
<dbReference type="GO" id="GO:0003676">
    <property type="term" value="F:nucleic acid binding"/>
    <property type="evidence" value="ECO:0007669"/>
    <property type="project" value="InterPro"/>
</dbReference>
<dbReference type="OrthoDB" id="389741at2"/>
<reference evidence="2 3" key="1">
    <citation type="journal article" date="2015" name="Genome Announc.">
        <title>Complete Genome Sequence of Spiroplasma turonicum Strain Tab4cT, a Parasite of a Horse Fly, Haematopota sp. (Diptera: Tabanidae).</title>
        <authorList>
            <person name="Davis R.E."/>
            <person name="Shao J."/>
            <person name="Zhao Y."/>
            <person name="Gasparich G.E."/>
            <person name="Gaynor B.J."/>
            <person name="Donofrio N."/>
        </authorList>
    </citation>
    <scope>NUCLEOTIDE SEQUENCE [LARGE SCALE GENOMIC DNA]</scope>
    <source>
        <strain evidence="2 3">Tab4c</strain>
    </source>
</reference>
<sequence>MNRKDWSEEELIKIWTSKNGNANEAKCPFSECPNKNVLMRFSNYGNHSEVSWVVDHIIAIDNGGKNELSNLRPLHNLCNSIKSNRMIK</sequence>
<evidence type="ECO:0000313" key="2">
    <source>
        <dbReference type="EMBL" id="AKU79831.1"/>
    </source>
</evidence>
<dbReference type="InterPro" id="IPR003615">
    <property type="entry name" value="HNH_nuc"/>
</dbReference>
<dbReference type="EMBL" id="CP012328">
    <property type="protein sequence ID" value="AKU79831.1"/>
    <property type="molecule type" value="Genomic_DNA"/>
</dbReference>
<dbReference type="AlphaFoldDB" id="A0A0K1P699"/>
<protein>
    <recommendedName>
        <fullName evidence="1">HNH nuclease domain-containing protein</fullName>
    </recommendedName>
</protein>
<evidence type="ECO:0000313" key="3">
    <source>
        <dbReference type="Proteomes" id="UP000067243"/>
    </source>
</evidence>
<dbReference type="Pfam" id="PF01844">
    <property type="entry name" value="HNH"/>
    <property type="match status" value="1"/>
</dbReference>
<name>A0A0K1P699_9MOLU</name>